<dbReference type="PANTHER" id="PTHR30501:SF2">
    <property type="entry name" value="UPF0597 PROTEIN YHAM"/>
    <property type="match status" value="1"/>
</dbReference>
<dbReference type="OrthoDB" id="41906at2"/>
<keyword evidence="4" id="KW-1185">Reference proteome</keyword>
<evidence type="ECO:0000259" key="2">
    <source>
        <dbReference type="Pfam" id="PF03313"/>
    </source>
</evidence>
<evidence type="ECO:0000313" key="4">
    <source>
        <dbReference type="Proteomes" id="UP000006851"/>
    </source>
</evidence>
<organism evidence="3 4">
    <name type="scientific">Coriobacterium glomerans (strain ATCC 49209 / DSM 20642 / JCM 10262 / PW2)</name>
    <dbReference type="NCBI Taxonomy" id="700015"/>
    <lineage>
        <taxon>Bacteria</taxon>
        <taxon>Bacillati</taxon>
        <taxon>Actinomycetota</taxon>
        <taxon>Coriobacteriia</taxon>
        <taxon>Coriobacteriales</taxon>
        <taxon>Coriobacteriaceae</taxon>
        <taxon>Coriobacterium</taxon>
    </lineage>
</organism>
<dbReference type="RefSeq" id="WP_013708163.1">
    <property type="nucleotide sequence ID" value="NC_015389.1"/>
</dbReference>
<gene>
    <name evidence="3" type="ordered locus">Corgl_0298</name>
</gene>
<protein>
    <recommendedName>
        <fullName evidence="1">UPF0597 protein Corgl_0298</fullName>
    </recommendedName>
</protein>
<reference evidence="4" key="1">
    <citation type="journal article" date="2013" name="Stand. Genomic Sci.">
        <title>Complete genome sequence of Coriobacterium glomerans type strain (PW2(T)) from the midgut of Pyrrhocoris apterus L. (red soldier bug).</title>
        <authorList>
            <person name="Stackebrandt E."/>
            <person name="Zeytun A."/>
            <person name="Lapidus A."/>
            <person name="Nolan M."/>
            <person name="Lucas S."/>
            <person name="Hammon N."/>
            <person name="Deshpande S."/>
            <person name="Cheng J.F."/>
            <person name="Tapia R."/>
            <person name="Goodwin L.A."/>
            <person name="Pitluck S."/>
            <person name="Liolios K."/>
            <person name="Pagani I."/>
            <person name="Ivanova N."/>
            <person name="Mavromatis K."/>
            <person name="Mikhailova N."/>
            <person name="Huntemann M."/>
            <person name="Pati A."/>
            <person name="Chen A."/>
            <person name="Palaniappan K."/>
            <person name="Chang Y.J."/>
            <person name="Land M."/>
            <person name="Hauser L."/>
            <person name="Rohde M."/>
            <person name="Pukall R."/>
            <person name="Goker M."/>
            <person name="Detter J.C."/>
            <person name="Woyke T."/>
            <person name="Bristow J."/>
            <person name="Eisen J.A."/>
            <person name="Markowitz V."/>
            <person name="Hugenholtz P."/>
            <person name="Kyrpides N.C."/>
            <person name="Klenk H.P."/>
        </authorList>
    </citation>
    <scope>NUCLEOTIDE SEQUENCE</scope>
    <source>
        <strain evidence="4">ATCC 49209 / DSM 20642 / JCM 10262 / PW2</strain>
    </source>
</reference>
<dbReference type="InterPro" id="IPR021144">
    <property type="entry name" value="UPF0597"/>
</dbReference>
<dbReference type="HOGENOM" id="CLU_051840_0_0_11"/>
<dbReference type="KEGG" id="cgo:Corgl_0298"/>
<comment type="similarity">
    <text evidence="1">Belongs to the UPF0597 family.</text>
</comment>
<dbReference type="GO" id="GO:0019450">
    <property type="term" value="P:L-cysteine catabolic process to pyruvate"/>
    <property type="evidence" value="ECO:0007669"/>
    <property type="project" value="TreeGrafter"/>
</dbReference>
<proteinExistence type="inferred from homology"/>
<dbReference type="PIRSF" id="PIRSF006054">
    <property type="entry name" value="UCP006054"/>
    <property type="match status" value="1"/>
</dbReference>
<evidence type="ECO:0000256" key="1">
    <source>
        <dbReference type="HAMAP-Rule" id="MF_01845"/>
    </source>
</evidence>
<dbReference type="Pfam" id="PF03313">
    <property type="entry name" value="SDH_alpha"/>
    <property type="match status" value="1"/>
</dbReference>
<dbReference type="eggNOG" id="COG3681">
    <property type="taxonomic scope" value="Bacteria"/>
</dbReference>
<dbReference type="EMBL" id="CP002628">
    <property type="protein sequence ID" value="AEB06420.1"/>
    <property type="molecule type" value="Genomic_DNA"/>
</dbReference>
<dbReference type="GO" id="GO:0080146">
    <property type="term" value="F:L-cysteine desulfhydrase activity"/>
    <property type="evidence" value="ECO:0007669"/>
    <property type="project" value="TreeGrafter"/>
</dbReference>
<evidence type="ECO:0000313" key="3">
    <source>
        <dbReference type="EMBL" id="AEB06420.1"/>
    </source>
</evidence>
<dbReference type="STRING" id="700015.Corgl_0298"/>
<name>F2NA26_CORGP</name>
<dbReference type="InterPro" id="IPR005130">
    <property type="entry name" value="Ser_deHydtase-like_asu"/>
</dbReference>
<accession>F2NA26</accession>
<dbReference type="AlphaFoldDB" id="F2NA26"/>
<dbReference type="Proteomes" id="UP000006851">
    <property type="component" value="Chromosome"/>
</dbReference>
<feature type="domain" description="Serine dehydratase-like alpha subunit" evidence="2">
    <location>
        <begin position="88"/>
        <end position="415"/>
    </location>
</feature>
<sequence length="424" mass="44541">MDQKLYDDYVHLLNRELVLALGCTEPIALAYAAATCRETLGSFPTVVEARCSGNIIKNAKGVVVPNSGGMKGIEAAVVLGIVGGDAKAGLEVLQGVGDKDRKRARELIDAGLCTCSLAADVPNLFVEIRASGAGHTATVHVEYEHTNITLITRDGDTMFEDAASHLRSQADKSSLSIRDIVAFAEQVRLDDVRDVLERQIRCNLAISKEGLRRPWGAGIGCLAHERGDDVRSRAIAQAAAGSDARMSGCSLPVVVNCGSGNQGMTCSLPVIEYAQATGSTHDALLRALCVSNLIAQDQKRYIGALSAYCGVVCAAAGAGAAITYLAGGSCQRIEDTVVNTIANIGGMVCDGAKPSCAAKIYTALEAAFLGHEMAMRGSRFEAGDGLVMESAEETVRALGHVGKEGMRQTDTEILKLMLGKHSQS</sequence>
<dbReference type="PANTHER" id="PTHR30501">
    <property type="entry name" value="UPF0597 PROTEIN YHAM"/>
    <property type="match status" value="1"/>
</dbReference>
<dbReference type="HAMAP" id="MF_01845">
    <property type="entry name" value="UPF0597"/>
    <property type="match status" value="1"/>
</dbReference>